<evidence type="ECO:0000313" key="1">
    <source>
        <dbReference type="EMBL" id="SNT30736.1"/>
    </source>
</evidence>
<reference evidence="1 2" key="1">
    <citation type="submission" date="2017-06" db="EMBL/GenBank/DDBJ databases">
        <authorList>
            <person name="Kim H.J."/>
            <person name="Triplett B.A."/>
        </authorList>
    </citation>
    <scope>NUCLEOTIDE SEQUENCE [LARGE SCALE GENOMIC DNA]</scope>
    <source>
        <strain evidence="1 2">SCA</strain>
    </source>
</reference>
<sequence length="110" mass="12506">MSKEETRLMWIERIEAYRLSGLSAKKWCEENEINFHALSYWSRKFKKEKAATGDSKQWLSVEIPKSPKEVLKPNSSTAIKVQIGVGTIEVEAGFDAAAFKNVVRILSEIC</sequence>
<evidence type="ECO:0000313" key="2">
    <source>
        <dbReference type="Proteomes" id="UP000198304"/>
    </source>
</evidence>
<dbReference type="AlphaFoldDB" id="A0A239LJH4"/>
<proteinExistence type="predicted"/>
<evidence type="ECO:0008006" key="3">
    <source>
        <dbReference type="Google" id="ProtNLM"/>
    </source>
</evidence>
<dbReference type="EMBL" id="FZOJ01000085">
    <property type="protein sequence ID" value="SNT30736.1"/>
    <property type="molecule type" value="Genomic_DNA"/>
</dbReference>
<dbReference type="Proteomes" id="UP000198304">
    <property type="component" value="Unassembled WGS sequence"/>
</dbReference>
<protein>
    <recommendedName>
        <fullName evidence="3">Transposase</fullName>
    </recommendedName>
</protein>
<dbReference type="NCBIfam" id="NF047593">
    <property type="entry name" value="IS66_ISAeme5_TnpA"/>
    <property type="match status" value="1"/>
</dbReference>
<dbReference type="OrthoDB" id="1908483at2"/>
<keyword evidence="2" id="KW-1185">Reference proteome</keyword>
<name>A0A239LJH4_9FIRM</name>
<organism evidence="1 2">
    <name type="scientific">Anaerovirgula multivorans</name>
    <dbReference type="NCBI Taxonomy" id="312168"/>
    <lineage>
        <taxon>Bacteria</taxon>
        <taxon>Bacillati</taxon>
        <taxon>Bacillota</taxon>
        <taxon>Clostridia</taxon>
        <taxon>Peptostreptococcales</taxon>
        <taxon>Natronincolaceae</taxon>
        <taxon>Anaerovirgula</taxon>
    </lineage>
</organism>
<accession>A0A239LJH4</accession>
<dbReference type="RefSeq" id="WP_089285681.1">
    <property type="nucleotide sequence ID" value="NZ_FZOJ01000085.1"/>
</dbReference>
<gene>
    <name evidence="1" type="ORF">SAMN05446037_10851</name>
</gene>